<evidence type="ECO:0000313" key="2">
    <source>
        <dbReference type="EMBL" id="CAW94436.1"/>
    </source>
</evidence>
<dbReference type="InterPro" id="IPR025331">
    <property type="entry name" value="TNT"/>
</dbReference>
<dbReference type="HOGENOM" id="CLU_109386_0_0_9"/>
<evidence type="ECO:0000313" key="3">
    <source>
        <dbReference type="Proteomes" id="UP000001365"/>
    </source>
</evidence>
<organism evidence="2 3">
    <name type="scientific">Streptococcus equi subsp. equi (strain 4047)</name>
    <dbReference type="NCBI Taxonomy" id="553482"/>
    <lineage>
        <taxon>Bacteria</taxon>
        <taxon>Bacillati</taxon>
        <taxon>Bacillota</taxon>
        <taxon>Bacilli</taxon>
        <taxon>Lactobacillales</taxon>
        <taxon>Streptococcaceae</taxon>
        <taxon>Streptococcus</taxon>
    </lineage>
</organism>
<dbReference type="EMBL" id="FM204883">
    <property type="protein sequence ID" value="CAW94436.1"/>
    <property type="molecule type" value="Genomic_DNA"/>
</dbReference>
<reference evidence="2 3" key="1">
    <citation type="journal article" date="2009" name="PLoS Pathog.">
        <title>Genomic evidence for the evolution of Streptococcus equi: host restriction, increased virulence, and genetic exchange with human pathogens.</title>
        <authorList>
            <person name="Holden M.T.G."/>
            <person name="Heather Z."/>
            <person name="Paillot R."/>
            <person name="Steward K.F."/>
            <person name="Webb K."/>
            <person name="Ainslie F."/>
            <person name="Jourdan T."/>
            <person name="Bason N.C."/>
            <person name="Holroyd N.E."/>
            <person name="Mungall K."/>
            <person name="Quail M.A."/>
            <person name="Sanders M."/>
            <person name="Simmonds M."/>
            <person name="Willey D."/>
            <person name="Brooks K."/>
            <person name="Aanensen D.M."/>
            <person name="Spratt B.G."/>
            <person name="Jolley K.A."/>
            <person name="Maiden M.C.J."/>
            <person name="Kehoe M."/>
            <person name="Chanter N."/>
            <person name="Bentley S.D."/>
            <person name="Robinson C."/>
            <person name="Maskell D.J."/>
            <person name="Parkhill J."/>
            <person name="Waller A.S."/>
        </authorList>
    </citation>
    <scope>NUCLEOTIDE SEQUENCE [LARGE SCALE GENOMIC DNA]</scope>
    <source>
        <strain evidence="2 3">4047</strain>
    </source>
</reference>
<dbReference type="KEGG" id="seu:SEQ_1511"/>
<dbReference type="Proteomes" id="UP000001365">
    <property type="component" value="Chromosome"/>
</dbReference>
<protein>
    <recommendedName>
        <fullName evidence="1">TNT domain-containing protein</fullName>
    </recommendedName>
</protein>
<name>C0M768_STRE4</name>
<feature type="domain" description="TNT" evidence="1">
    <location>
        <begin position="58"/>
        <end position="112"/>
    </location>
</feature>
<sequence length="182" mass="20639">MPDGKYAYLSNDIDKATGTPIPVRYRNYLKADGSINWPNYNGFSLDVKGRPIMTPAFLKTGDLLDRYGESGGTFTSPIVDRKVIPFNKRGLPYPEDYQNYHQYKVLKDINMENVEKGYHNLSDSRKKELNLLMNRFDFSLVDIATPQKGMIDLVFGSGGGIQIKLGTSVSWYEKLGLIKEIK</sequence>
<gene>
    <name evidence="2" type="ordered locus">SEQ_1511</name>
</gene>
<dbReference type="Pfam" id="PF14021">
    <property type="entry name" value="TNT"/>
    <property type="match status" value="1"/>
</dbReference>
<proteinExistence type="predicted"/>
<evidence type="ECO:0000259" key="1">
    <source>
        <dbReference type="Pfam" id="PF14021"/>
    </source>
</evidence>
<dbReference type="AlphaFoldDB" id="C0M768"/>
<dbReference type="GO" id="GO:0050135">
    <property type="term" value="F:NADP+ nucleosidase activity"/>
    <property type="evidence" value="ECO:0007669"/>
    <property type="project" value="InterPro"/>
</dbReference>
<accession>C0M768</accession>